<dbReference type="Gene3D" id="3.20.20.370">
    <property type="entry name" value="Glycoside hydrolase/deacetylase"/>
    <property type="match status" value="1"/>
</dbReference>
<evidence type="ECO:0008006" key="4">
    <source>
        <dbReference type="Google" id="ProtNLM"/>
    </source>
</evidence>
<sequence length="430" mass="44550">MSSPDMHQPPTAPDIPPGLWRRLPPSGRLFVRFWGGASLLALLGAIGLQEWAALHRDRLTVAPRAQPAVAQNAASNAPPPAPPSAATPEKASSAPAEAPETPPASSFNVPPGTIPVALPQANMLEPVAGEPGHNLPKRGPNGELPRKVYAAAVPAVPPGNARIAILLDGFGLSDDLSREAVQDLPSSISFAIPAYAPAKTSLFDGAHELGHEIFLSLPMQPSTAPLDDEGPKALGYDHSSKADQDNLNWSLSRFDGYVGVTNAFSGLDGDAYAQSPDFSMVAQTLDQRGLLYLNATPGAQRIGPVMGGDATLSMDTNADSTGIDGQLAHLVELAKKNGTAIAIAGPMRPVLLQRLEEWTHTLTGRDVTLVPVSSLCNRTSNGALSTEGHPVTPAGPVPTPVKDTSSPPSRHGSAVTATPLPPPDAPPASP</sequence>
<evidence type="ECO:0000313" key="2">
    <source>
        <dbReference type="EMBL" id="NHO53977.1"/>
    </source>
</evidence>
<feature type="region of interest" description="Disordered" evidence="1">
    <location>
        <begin position="381"/>
        <end position="430"/>
    </location>
</feature>
<dbReference type="Proteomes" id="UP000597459">
    <property type="component" value="Unassembled WGS sequence"/>
</dbReference>
<gene>
    <name evidence="2" type="ORF">GOB87_08410</name>
</gene>
<feature type="compositionally biased region" description="Low complexity" evidence="1">
    <location>
        <begin position="67"/>
        <end position="76"/>
    </location>
</feature>
<feature type="compositionally biased region" description="Pro residues" evidence="1">
    <location>
        <begin position="419"/>
        <end position="430"/>
    </location>
</feature>
<keyword evidence="3" id="KW-1185">Reference proteome</keyword>
<evidence type="ECO:0000313" key="3">
    <source>
        <dbReference type="Proteomes" id="UP000597459"/>
    </source>
</evidence>
<dbReference type="PANTHER" id="PTHR30105">
    <property type="entry name" value="UNCHARACTERIZED YIBQ-RELATED"/>
    <property type="match status" value="1"/>
</dbReference>
<evidence type="ECO:0000256" key="1">
    <source>
        <dbReference type="SAM" id="MobiDB-lite"/>
    </source>
</evidence>
<dbReference type="InterPro" id="IPR011330">
    <property type="entry name" value="Glyco_hydro/deAcase_b/a-brl"/>
</dbReference>
<dbReference type="AlphaFoldDB" id="A0A967EHQ3"/>
<name>A0A967EHQ3_9PROT</name>
<dbReference type="RefSeq" id="WP_166315165.1">
    <property type="nucleotide sequence ID" value="NZ_WOTH01000014.1"/>
</dbReference>
<accession>A0A967EHQ3</accession>
<proteinExistence type="predicted"/>
<dbReference type="InterPro" id="IPR006837">
    <property type="entry name" value="Divergent_DAC"/>
</dbReference>
<protein>
    <recommendedName>
        <fullName evidence="4">Divergent polysaccharide deacetylase family protein</fullName>
    </recommendedName>
</protein>
<comment type="caution">
    <text evidence="2">The sequence shown here is derived from an EMBL/GenBank/DDBJ whole genome shotgun (WGS) entry which is preliminary data.</text>
</comment>
<feature type="compositionally biased region" description="Low complexity" evidence="1">
    <location>
        <begin position="86"/>
        <end position="106"/>
    </location>
</feature>
<organism evidence="2 3">
    <name type="scientific">Acetobacter estunensis</name>
    <dbReference type="NCBI Taxonomy" id="104097"/>
    <lineage>
        <taxon>Bacteria</taxon>
        <taxon>Pseudomonadati</taxon>
        <taxon>Pseudomonadota</taxon>
        <taxon>Alphaproteobacteria</taxon>
        <taxon>Acetobacterales</taxon>
        <taxon>Acetobacteraceae</taxon>
        <taxon>Acetobacter</taxon>
    </lineage>
</organism>
<dbReference type="Pfam" id="PF04748">
    <property type="entry name" value="Polysacc_deac_2"/>
    <property type="match status" value="1"/>
</dbReference>
<dbReference type="SUPFAM" id="SSF88713">
    <property type="entry name" value="Glycoside hydrolase/deacetylase"/>
    <property type="match status" value="1"/>
</dbReference>
<dbReference type="EMBL" id="WOTH01000014">
    <property type="protein sequence ID" value="NHO53977.1"/>
    <property type="molecule type" value="Genomic_DNA"/>
</dbReference>
<feature type="region of interest" description="Disordered" evidence="1">
    <location>
        <begin position="67"/>
        <end position="112"/>
    </location>
</feature>
<reference evidence="2" key="1">
    <citation type="submission" date="2019-11" db="EMBL/GenBank/DDBJ databases">
        <title>Description of new Acetobacter species.</title>
        <authorList>
            <person name="Cleenwerck I."/>
            <person name="Sombolestani A.S."/>
        </authorList>
    </citation>
    <scope>NUCLEOTIDE SEQUENCE</scope>
    <source>
        <strain evidence="2">LMG 1626</strain>
    </source>
</reference>
<dbReference type="GO" id="GO:0005975">
    <property type="term" value="P:carbohydrate metabolic process"/>
    <property type="evidence" value="ECO:0007669"/>
    <property type="project" value="InterPro"/>
</dbReference>
<dbReference type="PANTHER" id="PTHR30105:SF2">
    <property type="entry name" value="DIVERGENT POLYSACCHARIDE DEACETYLASE SUPERFAMILY"/>
    <property type="match status" value="1"/>
</dbReference>
<dbReference type="CDD" id="cd10936">
    <property type="entry name" value="CE4_DAC2"/>
    <property type="match status" value="1"/>
</dbReference>